<evidence type="ECO:0000313" key="2">
    <source>
        <dbReference type="EMBL" id="GAH01409.1"/>
    </source>
</evidence>
<proteinExistence type="predicted"/>
<protein>
    <recommendedName>
        <fullName evidence="1">Thoeris anti-defense 2-like domain-containing protein</fullName>
    </recommendedName>
</protein>
<organism evidence="2">
    <name type="scientific">marine sediment metagenome</name>
    <dbReference type="NCBI Taxonomy" id="412755"/>
    <lineage>
        <taxon>unclassified sequences</taxon>
        <taxon>metagenomes</taxon>
        <taxon>ecological metagenomes</taxon>
    </lineage>
</organism>
<dbReference type="Pfam" id="PF11195">
    <property type="entry name" value="Tad2-like"/>
    <property type="match status" value="1"/>
</dbReference>
<reference evidence="2" key="1">
    <citation type="journal article" date="2014" name="Front. Microbiol.">
        <title>High frequency of phylogenetically diverse reductive dehalogenase-homologous genes in deep subseafloor sedimentary metagenomes.</title>
        <authorList>
            <person name="Kawai M."/>
            <person name="Futagami T."/>
            <person name="Toyoda A."/>
            <person name="Takaki Y."/>
            <person name="Nishi S."/>
            <person name="Hori S."/>
            <person name="Arai W."/>
            <person name="Tsubouchi T."/>
            <person name="Morono Y."/>
            <person name="Uchiyama I."/>
            <person name="Ito T."/>
            <person name="Fujiyama A."/>
            <person name="Inagaki F."/>
            <person name="Takami H."/>
        </authorList>
    </citation>
    <scope>NUCLEOTIDE SEQUENCE</scope>
    <source>
        <strain evidence="2">Expedition CK06-06</strain>
    </source>
</reference>
<gene>
    <name evidence="2" type="ORF">S01H4_47706</name>
</gene>
<evidence type="ECO:0000259" key="1">
    <source>
        <dbReference type="Pfam" id="PF11195"/>
    </source>
</evidence>
<comment type="caution">
    <text evidence="2">The sequence shown here is derived from an EMBL/GenBank/DDBJ whole genome shotgun (WGS) entry which is preliminary data.</text>
</comment>
<sequence>MEGDENSFGFEEVLGEFKGDGSKRSFTRIGWNGKDQYISLQAPDENSKMRLPYIYITLKDGNVVPWVASHSDLLSQDWKLCKIQ</sequence>
<dbReference type="AlphaFoldDB" id="X1D8K1"/>
<dbReference type="EMBL" id="BART01026813">
    <property type="protein sequence ID" value="GAH01409.1"/>
    <property type="molecule type" value="Genomic_DNA"/>
</dbReference>
<feature type="domain" description="Thoeris anti-defense 2-like" evidence="1">
    <location>
        <begin position="23"/>
        <end position="80"/>
    </location>
</feature>
<dbReference type="InterPro" id="IPR021361">
    <property type="entry name" value="Tad2-like_dom"/>
</dbReference>
<accession>X1D8K1</accession>
<name>X1D8K1_9ZZZZ</name>